<evidence type="ECO:0000256" key="8">
    <source>
        <dbReference type="RuleBase" id="RU000416"/>
    </source>
</evidence>
<dbReference type="InterPro" id="IPR001525">
    <property type="entry name" value="C5_MeTfrase"/>
</dbReference>
<dbReference type="EC" id="2.1.1.37" evidence="1"/>
<dbReference type="GO" id="GO:0032259">
    <property type="term" value="P:methylation"/>
    <property type="evidence" value="ECO:0007669"/>
    <property type="project" value="UniProtKB-KW"/>
</dbReference>
<evidence type="ECO:0000256" key="2">
    <source>
        <dbReference type="ARBA" id="ARBA00022603"/>
    </source>
</evidence>
<dbReference type="AlphaFoldDB" id="A0A7Y9R2Y5"/>
<accession>A0A7Y9R2Y5</accession>
<comment type="catalytic activity">
    <reaction evidence="6">
        <text>a 2'-deoxycytidine in DNA + S-adenosyl-L-methionine = a 5-methyl-2'-deoxycytidine in DNA + S-adenosyl-L-homocysteine + H(+)</text>
        <dbReference type="Rhea" id="RHEA:13681"/>
        <dbReference type="Rhea" id="RHEA-COMP:11369"/>
        <dbReference type="Rhea" id="RHEA-COMP:11370"/>
        <dbReference type="ChEBI" id="CHEBI:15378"/>
        <dbReference type="ChEBI" id="CHEBI:57856"/>
        <dbReference type="ChEBI" id="CHEBI:59789"/>
        <dbReference type="ChEBI" id="CHEBI:85452"/>
        <dbReference type="ChEBI" id="CHEBI:85454"/>
        <dbReference type="EC" id="2.1.1.37"/>
    </reaction>
</comment>
<comment type="similarity">
    <text evidence="7 8">Belongs to the class I-like SAM-binding methyltransferase superfamily. C5-methyltransferase family.</text>
</comment>
<comment type="caution">
    <text evidence="9">The sequence shown here is derived from an EMBL/GenBank/DDBJ whole genome shotgun (WGS) entry which is preliminary data.</text>
</comment>
<dbReference type="Gene3D" id="3.40.50.150">
    <property type="entry name" value="Vaccinia Virus protein VP39"/>
    <property type="match status" value="1"/>
</dbReference>
<organism evidence="9 10">
    <name type="scientific">Sphaerotilus montanus</name>
    <dbReference type="NCBI Taxonomy" id="522889"/>
    <lineage>
        <taxon>Bacteria</taxon>
        <taxon>Pseudomonadati</taxon>
        <taxon>Pseudomonadota</taxon>
        <taxon>Betaproteobacteria</taxon>
        <taxon>Burkholderiales</taxon>
        <taxon>Sphaerotilaceae</taxon>
        <taxon>Sphaerotilus</taxon>
    </lineage>
</organism>
<dbReference type="Proteomes" id="UP000518288">
    <property type="component" value="Unassembled WGS sequence"/>
</dbReference>
<dbReference type="PROSITE" id="PS51679">
    <property type="entry name" value="SAM_MT_C5"/>
    <property type="match status" value="1"/>
</dbReference>
<dbReference type="InterPro" id="IPR050390">
    <property type="entry name" value="C5-Methyltransferase"/>
</dbReference>
<evidence type="ECO:0000256" key="5">
    <source>
        <dbReference type="ARBA" id="ARBA00022747"/>
    </source>
</evidence>
<protein>
    <recommendedName>
        <fullName evidence="1">DNA (cytosine-5-)-methyltransferase</fullName>
        <ecNumber evidence="1">2.1.1.37</ecNumber>
    </recommendedName>
</protein>
<keyword evidence="10" id="KW-1185">Reference proteome</keyword>
<sequence length="555" mass="61147">MPVPVIDLFAGPGGLGEGLSRASRVDFRTVISIEKDEMAACTLKLRAAHRALRRSLADMPPQQVDGIWATWDRVIAESGWRETIQRLSGCGIESIVHACQDAAHEALKFELGPDRRTEATRLIRERLEPYMKDGQLPDNIVLIGGPPCQAYSLVGRARNRGKEDYRPEEDHRHFLYKEYLQVIAEFRPAVFVMENVKGILTSTVEGSGIFESIKSDLRHPGRICGIHEDEGYVLVSLVKGADGSLVPIEPAAEEFIVRTELLGLPQARHRVIICGIREDVFERAGRRVGTLIATRPTGVGEVIRGLPPVRPALSWRGGGASSLTSFELPMFHAALQELRQSENRALGFVATRMAGAVSRMVAGTDPGSGTDRVLVESHPSPERYADWYADRAIRLLANHESRSHMSEDLVRYLFASAYGQELNNSPLLADFPKALLPNHRNVDPENISAAIFKDRFRVQLFETHSTTVTSHIGKDGHAFIHPDPEQCRSLTVREAARLQTFPDSYVFLGNRTSQYTQVGNAVPPMLACRIGGVVGDVLDRAGLASGYLLAPSLTA</sequence>
<evidence type="ECO:0000313" key="10">
    <source>
        <dbReference type="Proteomes" id="UP000518288"/>
    </source>
</evidence>
<gene>
    <name evidence="9" type="ORF">BDD16_003554</name>
</gene>
<dbReference type="PANTHER" id="PTHR10629:SF52">
    <property type="entry name" value="DNA (CYTOSINE-5)-METHYLTRANSFERASE 1"/>
    <property type="match status" value="1"/>
</dbReference>
<dbReference type="InterPro" id="IPR031303">
    <property type="entry name" value="C5_meth_CS"/>
</dbReference>
<dbReference type="GO" id="GO:0003886">
    <property type="term" value="F:DNA (cytosine-5-)-methyltransferase activity"/>
    <property type="evidence" value="ECO:0007669"/>
    <property type="project" value="UniProtKB-EC"/>
</dbReference>
<evidence type="ECO:0000313" key="9">
    <source>
        <dbReference type="EMBL" id="NYG34568.1"/>
    </source>
</evidence>
<keyword evidence="2 7" id="KW-0489">Methyltransferase</keyword>
<dbReference type="PANTHER" id="PTHR10629">
    <property type="entry name" value="CYTOSINE-SPECIFIC METHYLTRANSFERASE"/>
    <property type="match status" value="1"/>
</dbReference>
<evidence type="ECO:0000256" key="4">
    <source>
        <dbReference type="ARBA" id="ARBA00022691"/>
    </source>
</evidence>
<proteinExistence type="inferred from homology"/>
<dbReference type="PROSITE" id="PS00095">
    <property type="entry name" value="C5_MTASE_2"/>
    <property type="match status" value="1"/>
</dbReference>
<keyword evidence="5" id="KW-0680">Restriction system</keyword>
<name>A0A7Y9R2Y5_9BURK</name>
<dbReference type="GO" id="GO:0003677">
    <property type="term" value="F:DNA binding"/>
    <property type="evidence" value="ECO:0007669"/>
    <property type="project" value="TreeGrafter"/>
</dbReference>
<dbReference type="Gene3D" id="3.90.120.10">
    <property type="entry name" value="DNA Methylase, subunit A, domain 2"/>
    <property type="match status" value="1"/>
</dbReference>
<evidence type="ECO:0000256" key="7">
    <source>
        <dbReference type="PROSITE-ProRule" id="PRU01016"/>
    </source>
</evidence>
<dbReference type="GO" id="GO:0044027">
    <property type="term" value="P:negative regulation of gene expression via chromosomal CpG island methylation"/>
    <property type="evidence" value="ECO:0007669"/>
    <property type="project" value="TreeGrafter"/>
</dbReference>
<dbReference type="Pfam" id="PF00145">
    <property type="entry name" value="DNA_methylase"/>
    <property type="match status" value="2"/>
</dbReference>
<dbReference type="GO" id="GO:0009307">
    <property type="term" value="P:DNA restriction-modification system"/>
    <property type="evidence" value="ECO:0007669"/>
    <property type="project" value="UniProtKB-KW"/>
</dbReference>
<evidence type="ECO:0000256" key="1">
    <source>
        <dbReference type="ARBA" id="ARBA00011975"/>
    </source>
</evidence>
<dbReference type="RefSeq" id="WP_179635188.1">
    <property type="nucleotide sequence ID" value="NZ_JACCFH010000001.1"/>
</dbReference>
<dbReference type="InterPro" id="IPR029063">
    <property type="entry name" value="SAM-dependent_MTases_sf"/>
</dbReference>
<dbReference type="NCBIfam" id="TIGR00675">
    <property type="entry name" value="dcm"/>
    <property type="match status" value="1"/>
</dbReference>
<keyword evidence="3 7" id="KW-0808">Transferase</keyword>
<feature type="active site" evidence="7">
    <location>
        <position position="148"/>
    </location>
</feature>
<keyword evidence="4 7" id="KW-0949">S-adenosyl-L-methionine</keyword>
<dbReference type="SUPFAM" id="SSF53335">
    <property type="entry name" value="S-adenosyl-L-methionine-dependent methyltransferases"/>
    <property type="match status" value="1"/>
</dbReference>
<dbReference type="PRINTS" id="PR00105">
    <property type="entry name" value="C5METTRFRASE"/>
</dbReference>
<evidence type="ECO:0000256" key="6">
    <source>
        <dbReference type="ARBA" id="ARBA00047422"/>
    </source>
</evidence>
<evidence type="ECO:0000256" key="3">
    <source>
        <dbReference type="ARBA" id="ARBA00022679"/>
    </source>
</evidence>
<reference evidence="9 10" key="1">
    <citation type="submission" date="2020-07" db="EMBL/GenBank/DDBJ databases">
        <title>Genomic Encyclopedia of Archaeal and Bacterial Type Strains, Phase II (KMG-II): from individual species to whole genera.</title>
        <authorList>
            <person name="Goeker M."/>
        </authorList>
    </citation>
    <scope>NUCLEOTIDE SEQUENCE [LARGE SCALE GENOMIC DNA]</scope>
    <source>
        <strain evidence="9 10">DSM 21226</strain>
    </source>
</reference>
<dbReference type="EMBL" id="JACCFH010000001">
    <property type="protein sequence ID" value="NYG34568.1"/>
    <property type="molecule type" value="Genomic_DNA"/>
</dbReference>